<evidence type="ECO:0000256" key="4">
    <source>
        <dbReference type="ARBA" id="ARBA00022970"/>
    </source>
</evidence>
<comment type="subcellular location">
    <subcellularLocation>
        <location evidence="1">Membrane</location>
        <topology evidence="1">Multi-pass membrane protein</topology>
    </subcellularLocation>
</comment>
<dbReference type="Pfam" id="PF00324">
    <property type="entry name" value="AA_permease"/>
    <property type="match status" value="1"/>
</dbReference>
<evidence type="ECO:0000256" key="2">
    <source>
        <dbReference type="ARBA" id="ARBA00022448"/>
    </source>
</evidence>
<proteinExistence type="predicted"/>
<dbReference type="RefSeq" id="WP_379982244.1">
    <property type="nucleotide sequence ID" value="NZ_JBHUMO010000056.1"/>
</dbReference>
<keyword evidence="5 7" id="KW-1133">Transmembrane helix</keyword>
<evidence type="ECO:0000256" key="5">
    <source>
        <dbReference type="ARBA" id="ARBA00022989"/>
    </source>
</evidence>
<evidence type="ECO:0000313" key="10">
    <source>
        <dbReference type="Proteomes" id="UP001597427"/>
    </source>
</evidence>
<feature type="domain" description="Amino acid permease/ SLC12A" evidence="8">
    <location>
        <begin position="41"/>
        <end position="128"/>
    </location>
</feature>
<dbReference type="Gene3D" id="1.20.1740.10">
    <property type="entry name" value="Amino acid/polyamine transporter I"/>
    <property type="match status" value="1"/>
</dbReference>
<comment type="caution">
    <text evidence="9">The sequence shown here is derived from an EMBL/GenBank/DDBJ whole genome shotgun (WGS) entry which is preliminary data.</text>
</comment>
<evidence type="ECO:0000256" key="7">
    <source>
        <dbReference type="SAM" id="Phobius"/>
    </source>
</evidence>
<dbReference type="InterPro" id="IPR004841">
    <property type="entry name" value="AA-permease/SLC12A_dom"/>
</dbReference>
<keyword evidence="10" id="KW-1185">Reference proteome</keyword>
<feature type="transmembrane region" description="Helical" evidence="7">
    <location>
        <begin position="48"/>
        <end position="70"/>
    </location>
</feature>
<dbReference type="PANTHER" id="PTHR43495:SF5">
    <property type="entry name" value="GAMMA-AMINOBUTYRIC ACID PERMEASE"/>
    <property type="match status" value="1"/>
</dbReference>
<evidence type="ECO:0000313" key="9">
    <source>
        <dbReference type="EMBL" id="MFD2729667.1"/>
    </source>
</evidence>
<accession>A0ABW5TK26</accession>
<protein>
    <recommendedName>
        <fullName evidence="8">Amino acid permease/ SLC12A domain-containing protein</fullName>
    </recommendedName>
</protein>
<keyword evidence="4" id="KW-0029">Amino-acid transport</keyword>
<keyword evidence="2" id="KW-0813">Transport</keyword>
<dbReference type="EMBL" id="JBHUMO010000056">
    <property type="protein sequence ID" value="MFD2729667.1"/>
    <property type="molecule type" value="Genomic_DNA"/>
</dbReference>
<evidence type="ECO:0000256" key="3">
    <source>
        <dbReference type="ARBA" id="ARBA00022692"/>
    </source>
</evidence>
<gene>
    <name evidence="9" type="ORF">ACFSR0_09575</name>
</gene>
<evidence type="ECO:0000256" key="1">
    <source>
        <dbReference type="ARBA" id="ARBA00004141"/>
    </source>
</evidence>
<organism evidence="9 10">
    <name type="scientific">Enterococcus camelliae</name>
    <dbReference type="NCBI Taxonomy" id="453959"/>
    <lineage>
        <taxon>Bacteria</taxon>
        <taxon>Bacillati</taxon>
        <taxon>Bacillota</taxon>
        <taxon>Bacilli</taxon>
        <taxon>Lactobacillales</taxon>
        <taxon>Enterococcaceae</taxon>
        <taxon>Enterococcus</taxon>
    </lineage>
</organism>
<keyword evidence="3 7" id="KW-0812">Transmembrane</keyword>
<dbReference type="Proteomes" id="UP001597427">
    <property type="component" value="Unassembled WGS sequence"/>
</dbReference>
<feature type="transmembrane region" description="Helical" evidence="7">
    <location>
        <begin position="90"/>
        <end position="116"/>
    </location>
</feature>
<dbReference type="PANTHER" id="PTHR43495">
    <property type="entry name" value="GABA PERMEASE"/>
    <property type="match status" value="1"/>
</dbReference>
<sequence length="128" mass="14526">MVASGERIVYSKNECQAFSNVVPRWCNWNGYFPELQLPHSNGRAMGTIIAYIVGACLVTLVMMCLGELSVHEPHTSSFHNYATKYIHPSVGFVVAWLYWLTWTVALGSQLVTMAILMQRWFTGIPLWI</sequence>
<reference evidence="10" key="1">
    <citation type="journal article" date="2019" name="Int. J. Syst. Evol. Microbiol.">
        <title>The Global Catalogue of Microorganisms (GCM) 10K type strain sequencing project: providing services to taxonomists for standard genome sequencing and annotation.</title>
        <authorList>
            <consortium name="The Broad Institute Genomics Platform"/>
            <consortium name="The Broad Institute Genome Sequencing Center for Infectious Disease"/>
            <person name="Wu L."/>
            <person name="Ma J."/>
        </authorList>
    </citation>
    <scope>NUCLEOTIDE SEQUENCE [LARGE SCALE GENOMIC DNA]</scope>
    <source>
        <strain evidence="10">TISTR 932</strain>
    </source>
</reference>
<evidence type="ECO:0000256" key="6">
    <source>
        <dbReference type="ARBA" id="ARBA00023136"/>
    </source>
</evidence>
<evidence type="ECO:0000259" key="8">
    <source>
        <dbReference type="Pfam" id="PF00324"/>
    </source>
</evidence>
<name>A0ABW5TK26_9ENTE</name>
<keyword evidence="6 7" id="KW-0472">Membrane</keyword>